<evidence type="ECO:0000256" key="5">
    <source>
        <dbReference type="ARBA" id="ARBA00022692"/>
    </source>
</evidence>
<organism evidence="10 11">
    <name type="scientific">Nocardia seriolae</name>
    <dbReference type="NCBI Taxonomy" id="37332"/>
    <lineage>
        <taxon>Bacteria</taxon>
        <taxon>Bacillati</taxon>
        <taxon>Actinomycetota</taxon>
        <taxon>Actinomycetes</taxon>
        <taxon>Mycobacteriales</taxon>
        <taxon>Nocardiaceae</taxon>
        <taxon>Nocardia</taxon>
    </lineage>
</organism>
<dbReference type="InterPro" id="IPR037294">
    <property type="entry name" value="ABC_BtuC-like"/>
</dbReference>
<gene>
    <name evidence="10" type="ORF">NSK11_contig00094-0027</name>
</gene>
<evidence type="ECO:0000256" key="9">
    <source>
        <dbReference type="SAM" id="Phobius"/>
    </source>
</evidence>
<feature type="transmembrane region" description="Helical" evidence="9">
    <location>
        <begin position="161"/>
        <end position="182"/>
    </location>
</feature>
<protein>
    <submittedName>
        <fullName evidence="10">Iron ABC transporter</fullName>
    </submittedName>
</protein>
<evidence type="ECO:0000256" key="3">
    <source>
        <dbReference type="ARBA" id="ARBA00022448"/>
    </source>
</evidence>
<dbReference type="PANTHER" id="PTHR30472">
    <property type="entry name" value="FERRIC ENTEROBACTIN TRANSPORT SYSTEM PERMEASE PROTEIN"/>
    <property type="match status" value="1"/>
</dbReference>
<reference evidence="10 11" key="2">
    <citation type="journal article" date="2016" name="Genome Announc.">
        <title>Draft Genome Sequence of Erythromycin- and Oxytetracycline-Sensitive Nocardia seriolae Strain U-1 (NBRC 110359).</title>
        <authorList>
            <person name="Imajoh M."/>
            <person name="Sukeda M."/>
            <person name="Shimizu M."/>
            <person name="Yamane J."/>
            <person name="Ohnishi K."/>
            <person name="Oshima S."/>
        </authorList>
    </citation>
    <scope>NUCLEOTIDE SEQUENCE [LARGE SCALE GENOMIC DNA]</scope>
    <source>
        <strain evidence="10 11">U-1</strain>
    </source>
</reference>
<dbReference type="Proteomes" id="UP000037179">
    <property type="component" value="Unassembled WGS sequence"/>
</dbReference>
<keyword evidence="3" id="KW-0813">Transport</keyword>
<dbReference type="SUPFAM" id="SSF81345">
    <property type="entry name" value="ABC transporter involved in vitamin B12 uptake, BtuC"/>
    <property type="match status" value="1"/>
</dbReference>
<feature type="transmembrane region" description="Helical" evidence="9">
    <location>
        <begin position="253"/>
        <end position="276"/>
    </location>
</feature>
<accession>A0ABC9YZN1</accession>
<evidence type="ECO:0000256" key="7">
    <source>
        <dbReference type="ARBA" id="ARBA00023136"/>
    </source>
</evidence>
<name>A0ABC9YZN1_9NOCA</name>
<keyword evidence="7 9" id="KW-0472">Membrane</keyword>
<dbReference type="EMBL" id="BBYQ01000094">
    <property type="protein sequence ID" value="GAP30797.1"/>
    <property type="molecule type" value="Genomic_DNA"/>
</dbReference>
<keyword evidence="6 9" id="KW-1133">Transmembrane helix</keyword>
<feature type="transmembrane region" description="Helical" evidence="9">
    <location>
        <begin position="218"/>
        <end position="241"/>
    </location>
</feature>
<evidence type="ECO:0000313" key="10">
    <source>
        <dbReference type="EMBL" id="GAP30797.1"/>
    </source>
</evidence>
<dbReference type="Gene3D" id="1.10.3470.10">
    <property type="entry name" value="ABC transporter involved in vitamin B12 uptake, BtuC"/>
    <property type="match status" value="1"/>
</dbReference>
<evidence type="ECO:0000256" key="8">
    <source>
        <dbReference type="SAM" id="MobiDB-lite"/>
    </source>
</evidence>
<dbReference type="GO" id="GO:0005886">
    <property type="term" value="C:plasma membrane"/>
    <property type="evidence" value="ECO:0007669"/>
    <property type="project" value="UniProtKB-SubCell"/>
</dbReference>
<dbReference type="PANTHER" id="PTHR30472:SF24">
    <property type="entry name" value="FERRIC ENTEROBACTIN TRANSPORT SYSTEM PERMEASE PROTEIN FEPG"/>
    <property type="match status" value="1"/>
</dbReference>
<feature type="region of interest" description="Disordered" evidence="8">
    <location>
        <begin position="1"/>
        <end position="58"/>
    </location>
</feature>
<feature type="transmembrane region" description="Helical" evidence="9">
    <location>
        <begin position="303"/>
        <end position="325"/>
    </location>
</feature>
<proteinExistence type="inferred from homology"/>
<evidence type="ECO:0000256" key="4">
    <source>
        <dbReference type="ARBA" id="ARBA00022475"/>
    </source>
</evidence>
<reference evidence="11" key="1">
    <citation type="submission" date="2015-07" db="EMBL/GenBank/DDBJ databases">
        <title>Nocardia seriolae U-1 whole genome shotgun sequence.</title>
        <authorList>
            <person name="Imajoh M."/>
            <person name="Fukumoto Y."/>
            <person name="Sukeda M."/>
            <person name="Yamane J."/>
            <person name="Yamasaki K."/>
            <person name="Shimizu M."/>
            <person name="Ohnishi K."/>
            <person name="Oshima S."/>
        </authorList>
    </citation>
    <scope>NUCLEOTIDE SEQUENCE [LARGE SCALE GENOMIC DNA]</scope>
    <source>
        <strain evidence="11">U-1</strain>
    </source>
</reference>
<keyword evidence="4" id="KW-1003">Cell membrane</keyword>
<feature type="transmembrane region" description="Helical" evidence="9">
    <location>
        <begin position="100"/>
        <end position="123"/>
    </location>
</feature>
<evidence type="ECO:0000313" key="11">
    <source>
        <dbReference type="Proteomes" id="UP000037179"/>
    </source>
</evidence>
<keyword evidence="11" id="KW-1185">Reference proteome</keyword>
<dbReference type="CDD" id="cd06550">
    <property type="entry name" value="TM_ABC_iron-siderophores_like"/>
    <property type="match status" value="1"/>
</dbReference>
<evidence type="ECO:0000256" key="1">
    <source>
        <dbReference type="ARBA" id="ARBA00004651"/>
    </source>
</evidence>
<sequence>MTLPTPLGGAPTPVSPGDSAANAVAGNEPPPKHSARASHPKASGGHHVRAGADARVPERDRAAAPGIPLDTAATRPGSARAIPTGLRTARPAVRVGRFSAVLRAGALVAVIGLAALLFGLFALDIAVGEFRIPLGRVLDVLGGGGTRAQRFVIMDSRLPRALTAVVVGAALGLAGAVTQSILHNPLASPDLLGITSGASCGAVAVLVGTGGVATGATAALGVSAAALAGGLLTAVLIYLLAWGRTPTGDRGVMGFRLVLIGIGVNAALLSVVSWLLTRATLADAAHAQQWLTGSLNAADWSTLIPAAIGLGLALLVTAGSARSLAALRFGTDTTRILGVRIQTQQAILIAVAVGCAALATAAVGPLGFVGLAAPQITRRPLRTPGEPIVASALVGAIAVVGADLLARTVFPVSLPVGVVTAAVGGPFLLYLLVRTDRKATL</sequence>
<feature type="transmembrane region" description="Helical" evidence="9">
    <location>
        <begin position="412"/>
        <end position="433"/>
    </location>
</feature>
<keyword evidence="5 9" id="KW-0812">Transmembrane</keyword>
<dbReference type="InterPro" id="IPR000522">
    <property type="entry name" value="ABC_transptr_permease_BtuC"/>
</dbReference>
<feature type="transmembrane region" description="Helical" evidence="9">
    <location>
        <begin position="346"/>
        <end position="368"/>
    </location>
</feature>
<comment type="caution">
    <text evidence="10">The sequence shown here is derived from an EMBL/GenBank/DDBJ whole genome shotgun (WGS) entry which is preliminary data.</text>
</comment>
<evidence type="ECO:0000256" key="2">
    <source>
        <dbReference type="ARBA" id="ARBA00007935"/>
    </source>
</evidence>
<evidence type="ECO:0000256" key="6">
    <source>
        <dbReference type="ARBA" id="ARBA00022989"/>
    </source>
</evidence>
<dbReference type="AlphaFoldDB" id="A0ABC9YZN1"/>
<comment type="similarity">
    <text evidence="2">Belongs to the binding-protein-dependent transport system permease family. FecCD subfamily.</text>
</comment>
<feature type="compositionally biased region" description="Low complexity" evidence="8">
    <location>
        <begin position="1"/>
        <end position="12"/>
    </location>
</feature>
<dbReference type="Pfam" id="PF01032">
    <property type="entry name" value="FecCD"/>
    <property type="match status" value="1"/>
</dbReference>
<comment type="subcellular location">
    <subcellularLocation>
        <location evidence="1">Cell membrane</location>
        <topology evidence="1">Multi-pass membrane protein</topology>
    </subcellularLocation>
</comment>
<feature type="compositionally biased region" description="Basic residues" evidence="8">
    <location>
        <begin position="33"/>
        <end position="49"/>
    </location>
</feature>